<proteinExistence type="predicted"/>
<dbReference type="InterPro" id="IPR027417">
    <property type="entry name" value="P-loop_NTPase"/>
</dbReference>
<evidence type="ECO:0000313" key="2">
    <source>
        <dbReference type="Proteomes" id="UP001565368"/>
    </source>
</evidence>
<dbReference type="SUPFAM" id="SSF52540">
    <property type="entry name" value="P-loop containing nucleoside triphosphate hydrolases"/>
    <property type="match status" value="1"/>
</dbReference>
<dbReference type="EMBL" id="JBBXJM010000001">
    <property type="protein sequence ID" value="KAL1413612.1"/>
    <property type="molecule type" value="Genomic_DNA"/>
</dbReference>
<dbReference type="RefSeq" id="XP_069213556.1">
    <property type="nucleotide sequence ID" value="XM_069350012.1"/>
</dbReference>
<protein>
    <recommendedName>
        <fullName evidence="3">Phosphoribulokinase/uridine kinase domain-containing protein</fullName>
    </recommendedName>
</protein>
<accession>A0ABR3QGD2</accession>
<keyword evidence="2" id="KW-1185">Reference proteome</keyword>
<gene>
    <name evidence="1" type="ORF">Q8F55_001387</name>
</gene>
<organism evidence="1 2">
    <name type="scientific">Vanrija albida</name>
    <dbReference type="NCBI Taxonomy" id="181172"/>
    <lineage>
        <taxon>Eukaryota</taxon>
        <taxon>Fungi</taxon>
        <taxon>Dikarya</taxon>
        <taxon>Basidiomycota</taxon>
        <taxon>Agaricomycotina</taxon>
        <taxon>Tremellomycetes</taxon>
        <taxon>Trichosporonales</taxon>
        <taxon>Trichosporonaceae</taxon>
        <taxon>Vanrija</taxon>
    </lineage>
</organism>
<sequence length="249" mass="27650">MGADVERLAQDIIAQYRRLAPDRRLLIAVAGRPGSGKSTLAYPLADHLNELILGHPVARAPINAATAVASPPAQRADDDVAICVGQDGWHYTRAQLDLFPDPEAAHWRRGAAFTFDLGSYAAFVEALRVPLEAAAPIPFPTFDHKLKDPRPSPTPILPRHRIVVVEGLYTMLDEPGWREPAALMDRRVWVEVPRDVVFRRVLKRNTEAGIVSLELAEKRVNQSDMVNGDDVYAHRFEVTDTIYPADVPQ</sequence>
<dbReference type="GeneID" id="95982430"/>
<dbReference type="PANTHER" id="PTHR10285">
    <property type="entry name" value="URIDINE KINASE"/>
    <property type="match status" value="1"/>
</dbReference>
<dbReference type="Gene3D" id="3.40.50.300">
    <property type="entry name" value="P-loop containing nucleotide triphosphate hydrolases"/>
    <property type="match status" value="2"/>
</dbReference>
<reference evidence="1 2" key="1">
    <citation type="submission" date="2023-08" db="EMBL/GenBank/DDBJ databases">
        <title>Annotated Genome Sequence of Vanrija albida AlHP1.</title>
        <authorList>
            <person name="Herzog R."/>
        </authorList>
    </citation>
    <scope>NUCLEOTIDE SEQUENCE [LARGE SCALE GENOMIC DNA]</scope>
    <source>
        <strain evidence="1 2">AlHP1</strain>
    </source>
</reference>
<dbReference type="Proteomes" id="UP001565368">
    <property type="component" value="Unassembled WGS sequence"/>
</dbReference>
<evidence type="ECO:0008006" key="3">
    <source>
        <dbReference type="Google" id="ProtNLM"/>
    </source>
</evidence>
<comment type="caution">
    <text evidence="1">The sequence shown here is derived from an EMBL/GenBank/DDBJ whole genome shotgun (WGS) entry which is preliminary data.</text>
</comment>
<evidence type="ECO:0000313" key="1">
    <source>
        <dbReference type="EMBL" id="KAL1413612.1"/>
    </source>
</evidence>
<name>A0ABR3QGD2_9TREE</name>